<organism evidence="2 3">
    <name type="scientific">Pseudomonas nitroreducens</name>
    <dbReference type="NCBI Taxonomy" id="46680"/>
    <lineage>
        <taxon>Bacteria</taxon>
        <taxon>Pseudomonadati</taxon>
        <taxon>Pseudomonadota</taxon>
        <taxon>Gammaproteobacteria</taxon>
        <taxon>Pseudomonadales</taxon>
        <taxon>Pseudomonadaceae</taxon>
        <taxon>Pseudomonas</taxon>
    </lineage>
</organism>
<accession>A0A5R9AJM4</accession>
<sequence>MKYDDASWHYEGDFPEDLPPTAAATHIGMFLAWLILNEMVSEELLEDAAEAVAALQRKDMTGARFLIEVLDEKLIGEDLAAQGNAFTIAYYRGLDHDSRYIDDYFETFGVDEEALYSVTDNWDNYAKLSPAIDARYQRWIDDGRPEYVV</sequence>
<comment type="caution">
    <text evidence="2">The sequence shown here is derived from an EMBL/GenBank/DDBJ whole genome shotgun (WGS) entry which is preliminary data.</text>
</comment>
<dbReference type="Proteomes" id="UP000307510">
    <property type="component" value="Unassembled WGS sequence"/>
</dbReference>
<evidence type="ECO:0000259" key="1">
    <source>
        <dbReference type="Pfam" id="PF25191"/>
    </source>
</evidence>
<reference evidence="2 3" key="1">
    <citation type="submission" date="2019-05" db="EMBL/GenBank/DDBJ databases">
        <authorList>
            <person name="Moore K."/>
            <person name="O'Neill P."/>
            <person name="Farbos A."/>
            <person name="Studholme D.J."/>
        </authorList>
    </citation>
    <scope>NUCLEOTIDE SEQUENCE [LARGE SCALE GENOMIC DNA]</scope>
    <source>
        <strain evidence="2 3">DSM 9128</strain>
    </source>
</reference>
<gene>
    <name evidence="2" type="ORF">FEA48_03965</name>
</gene>
<dbReference type="EMBL" id="VASG01000001">
    <property type="protein sequence ID" value="TLP78364.1"/>
    <property type="molecule type" value="Genomic_DNA"/>
</dbReference>
<dbReference type="Pfam" id="PF25191">
    <property type="entry name" value="DUF7832"/>
    <property type="match status" value="1"/>
</dbReference>
<evidence type="ECO:0000313" key="3">
    <source>
        <dbReference type="Proteomes" id="UP000307510"/>
    </source>
</evidence>
<dbReference type="InterPro" id="IPR057154">
    <property type="entry name" value="DUF7832"/>
</dbReference>
<protein>
    <recommendedName>
        <fullName evidence="1">DUF7832 domain-containing protein</fullName>
    </recommendedName>
</protein>
<evidence type="ECO:0000313" key="2">
    <source>
        <dbReference type="EMBL" id="TLP78364.1"/>
    </source>
</evidence>
<feature type="domain" description="DUF7832" evidence="1">
    <location>
        <begin position="2"/>
        <end position="117"/>
    </location>
</feature>
<name>A0A5R9AJM4_PSENT</name>
<dbReference type="RefSeq" id="WP_138212627.1">
    <property type="nucleotide sequence ID" value="NZ_VASG01000001.1"/>
</dbReference>
<dbReference type="AlphaFoldDB" id="A0A5R9AJM4"/>
<proteinExistence type="predicted"/>
<reference evidence="3" key="2">
    <citation type="submission" date="2019-06" db="EMBL/GenBank/DDBJ databases">
        <title>AzeR, a transcriptional regulator that responds to azelaic acid in Pseudomonas nitroreducens.</title>
        <authorList>
            <person name="Bez C."/>
            <person name="Javvadi S.G."/>
            <person name="Bertani I."/>
            <person name="Devescovi G."/>
            <person name="Studholme D.J."/>
            <person name="Geller A."/>
            <person name="Levy A."/>
            <person name="Venturi V."/>
        </authorList>
    </citation>
    <scope>NUCLEOTIDE SEQUENCE [LARGE SCALE GENOMIC DNA]</scope>
    <source>
        <strain evidence="3">DSM 9128</strain>
    </source>
</reference>